<comment type="caution">
    <text evidence="1">The sequence shown here is derived from an EMBL/GenBank/DDBJ whole genome shotgun (WGS) entry which is preliminary data.</text>
</comment>
<evidence type="ECO:0000313" key="1">
    <source>
        <dbReference type="EMBL" id="GGM36742.1"/>
    </source>
</evidence>
<keyword evidence="2" id="KW-1185">Reference proteome</keyword>
<dbReference type="RefSeq" id="WP_155299934.1">
    <property type="nucleotide sequence ID" value="NZ_BMQG01000003.1"/>
</dbReference>
<sequence>MTNETKKAKLDLKALELTDDGKVVIEDPELFAALSDLKARDQIDEEGMTDVNIYKCGASAL</sequence>
<evidence type="ECO:0000313" key="2">
    <source>
        <dbReference type="Proteomes" id="UP000600547"/>
    </source>
</evidence>
<reference evidence="2" key="1">
    <citation type="journal article" date="2019" name="Int. J. Syst. Evol. Microbiol.">
        <title>The Global Catalogue of Microorganisms (GCM) 10K type strain sequencing project: providing services to taxonomists for standard genome sequencing and annotation.</title>
        <authorList>
            <consortium name="The Broad Institute Genomics Platform"/>
            <consortium name="The Broad Institute Genome Sequencing Center for Infectious Disease"/>
            <person name="Wu L."/>
            <person name="Ma J."/>
        </authorList>
    </citation>
    <scope>NUCLEOTIDE SEQUENCE [LARGE SCALE GENOMIC DNA]</scope>
    <source>
        <strain evidence="2">JCM 31047</strain>
    </source>
</reference>
<organism evidence="1 2">
    <name type="scientific">Deinococcus arenae</name>
    <dbReference type="NCBI Taxonomy" id="1452751"/>
    <lineage>
        <taxon>Bacteria</taxon>
        <taxon>Thermotogati</taxon>
        <taxon>Deinococcota</taxon>
        <taxon>Deinococci</taxon>
        <taxon>Deinococcales</taxon>
        <taxon>Deinococcaceae</taxon>
        <taxon>Deinococcus</taxon>
    </lineage>
</organism>
<name>A0A8H9GM35_9DEIO</name>
<gene>
    <name evidence="1" type="ORF">GCM10008956_11510</name>
</gene>
<accession>A0A8H9GM35</accession>
<dbReference type="Proteomes" id="UP000600547">
    <property type="component" value="Unassembled WGS sequence"/>
</dbReference>
<dbReference type="AlphaFoldDB" id="A0A8H9GM35"/>
<protein>
    <submittedName>
        <fullName evidence="1">Uncharacterized protein</fullName>
    </submittedName>
</protein>
<proteinExistence type="predicted"/>
<dbReference type="EMBL" id="BMQG01000003">
    <property type="protein sequence ID" value="GGM36742.1"/>
    <property type="molecule type" value="Genomic_DNA"/>
</dbReference>